<dbReference type="EMBL" id="AWVI01000057">
    <property type="protein sequence ID" value="ERK44788.1"/>
    <property type="molecule type" value="Genomic_DNA"/>
</dbReference>
<keyword evidence="2" id="KW-0326">Glycosidase</keyword>
<evidence type="ECO:0000313" key="4">
    <source>
        <dbReference type="EMBL" id="ERK44788.1"/>
    </source>
</evidence>
<accession>U2QU09</accession>
<dbReference type="InterPro" id="IPR013780">
    <property type="entry name" value="Glyco_hydro_b"/>
</dbReference>
<comment type="caution">
    <text evidence="4">The sequence shown here is derived from an EMBL/GenBank/DDBJ whole genome shotgun (WGS) entry which is preliminary data.</text>
</comment>
<dbReference type="AlphaFoldDB" id="U2QU09"/>
<evidence type="ECO:0000259" key="3">
    <source>
        <dbReference type="SMART" id="SM00642"/>
    </source>
</evidence>
<dbReference type="InterPro" id="IPR013739">
    <property type="entry name" value="Beta_galactosidase_C"/>
</dbReference>
<dbReference type="PATRIC" id="fig|649755.3.peg.1225"/>
<name>U2QU09_9FIRM</name>
<dbReference type="PANTHER" id="PTHR10357">
    <property type="entry name" value="ALPHA-AMYLASE FAMILY MEMBER"/>
    <property type="match status" value="1"/>
</dbReference>
<keyword evidence="1" id="KW-0378">Hydrolase</keyword>
<protein>
    <submittedName>
        <fullName evidence="4">Alpha amylase, catalytic domain protein</fullName>
    </submittedName>
</protein>
<dbReference type="PANTHER" id="PTHR10357:SF210">
    <property type="entry name" value="MALTODEXTRIN GLUCOSIDASE"/>
    <property type="match status" value="1"/>
</dbReference>
<dbReference type="Pfam" id="PF08533">
    <property type="entry name" value="Glyco_hydro_42C"/>
    <property type="match status" value="1"/>
</dbReference>
<dbReference type="Pfam" id="PF00128">
    <property type="entry name" value="Alpha-amylase"/>
    <property type="match status" value="1"/>
</dbReference>
<evidence type="ECO:0000256" key="2">
    <source>
        <dbReference type="ARBA" id="ARBA00023295"/>
    </source>
</evidence>
<dbReference type="Gene3D" id="3.20.20.80">
    <property type="entry name" value="Glycosidases"/>
    <property type="match status" value="1"/>
</dbReference>
<dbReference type="GO" id="GO:0004565">
    <property type="term" value="F:beta-galactosidase activity"/>
    <property type="evidence" value="ECO:0007669"/>
    <property type="project" value="InterPro"/>
</dbReference>
<dbReference type="HOGENOM" id="CLU_006462_6_5_9"/>
<dbReference type="CDD" id="cd11353">
    <property type="entry name" value="AmyAc_euk_bac_CMD_like"/>
    <property type="match status" value="1"/>
</dbReference>
<dbReference type="Proteomes" id="UP000016658">
    <property type="component" value="Unassembled WGS sequence"/>
</dbReference>
<dbReference type="GO" id="GO:0006012">
    <property type="term" value="P:galactose metabolic process"/>
    <property type="evidence" value="ECO:0007669"/>
    <property type="project" value="InterPro"/>
</dbReference>
<dbReference type="InterPro" id="IPR006047">
    <property type="entry name" value="GH13_cat_dom"/>
</dbReference>
<feature type="domain" description="Glycosyl hydrolase family 13 catalytic" evidence="3">
    <location>
        <begin position="16"/>
        <end position="355"/>
    </location>
</feature>
<organism evidence="4 5">
    <name type="scientific">Faecalitalea cylindroides ATCC 27803</name>
    <dbReference type="NCBI Taxonomy" id="649755"/>
    <lineage>
        <taxon>Bacteria</taxon>
        <taxon>Bacillati</taxon>
        <taxon>Bacillota</taxon>
        <taxon>Erysipelotrichia</taxon>
        <taxon>Erysipelotrichales</taxon>
        <taxon>Erysipelotrichaceae</taxon>
        <taxon>Faecalitalea</taxon>
    </lineage>
</organism>
<dbReference type="SMART" id="SM00642">
    <property type="entry name" value="Aamy"/>
    <property type="match status" value="1"/>
</dbReference>
<gene>
    <name evidence="4" type="ORF">HMPREF0367_01324</name>
</gene>
<evidence type="ECO:0000256" key="1">
    <source>
        <dbReference type="ARBA" id="ARBA00022801"/>
    </source>
</evidence>
<dbReference type="SUPFAM" id="SSF51445">
    <property type="entry name" value="(Trans)glycosidases"/>
    <property type="match status" value="1"/>
</dbReference>
<sequence length="436" mass="51585">MFEVILMWTDNSVLYQIYTLGAFGCPFENDNVLEHRFKDIDLWINQLKDLNIDAVLFNPIFQSHSHGYDTIDYYTIDNRLGDNKDFKYVSSLLHKNGIRIILDAVFNHVGRGFFAFEDVLKNRENSHYKDWFYINFYGNSAYDDHLSYQDWEGNQNLVKLNLENPEVVEYIMNVVQFWKDEFEIDGLRLDVAYCLDQNFLKTLHSRHHDLFLMGETLHGDYNMWVNDQMLDSCTNYECYKGLYSSLNSYNLFEIMHSLHRQFGKDNWCLYRGKHLVCFVDNHDVPRIATQLQNENHLPLIYGLLMTMPGIPCIYYGSEWGIKGQKNWNDTELRPHITHFENNELTKRIKRLIEIKHEHSALHTANFEQIVLNNTYCIFKRNSEEETLYIAINISNEPVAFNLDLNGEYVDLIDENRLSIDHVLEMPAYSLMILKAI</sequence>
<dbReference type="InterPro" id="IPR017853">
    <property type="entry name" value="GH"/>
</dbReference>
<dbReference type="Gene3D" id="2.60.40.1180">
    <property type="entry name" value="Golgi alpha-mannosidase II"/>
    <property type="match status" value="1"/>
</dbReference>
<dbReference type="SUPFAM" id="SSF51011">
    <property type="entry name" value="Glycosyl hydrolase domain"/>
    <property type="match status" value="1"/>
</dbReference>
<reference evidence="4 5" key="1">
    <citation type="submission" date="2013-06" db="EMBL/GenBank/DDBJ databases">
        <authorList>
            <person name="Weinstock G."/>
            <person name="Sodergren E."/>
            <person name="Lobos E.A."/>
            <person name="Fulton L."/>
            <person name="Fulton R."/>
            <person name="Courtney L."/>
            <person name="Fronick C."/>
            <person name="O'Laughlin M."/>
            <person name="Godfrey J."/>
            <person name="Wilson R.M."/>
            <person name="Miner T."/>
            <person name="Farmer C."/>
            <person name="Delehaunty K."/>
            <person name="Cordes M."/>
            <person name="Minx P."/>
            <person name="Tomlinson C."/>
            <person name="Chen J."/>
            <person name="Wollam A."/>
            <person name="Pepin K.H."/>
            <person name="Bhonagiri V."/>
            <person name="Zhang X."/>
            <person name="Warren W."/>
            <person name="Mitreva M."/>
            <person name="Mardis E.R."/>
            <person name="Wilson R.K."/>
        </authorList>
    </citation>
    <scope>NUCLEOTIDE SEQUENCE [LARGE SCALE GENOMIC DNA]</scope>
    <source>
        <strain evidence="4 5">ATCC 27803</strain>
    </source>
</reference>
<proteinExistence type="predicted"/>
<evidence type="ECO:0000313" key="5">
    <source>
        <dbReference type="Proteomes" id="UP000016658"/>
    </source>
</evidence>